<dbReference type="Pfam" id="PF10566">
    <property type="entry name" value="Glyco_hydro_97"/>
    <property type="match status" value="1"/>
</dbReference>
<evidence type="ECO:0000256" key="1">
    <source>
        <dbReference type="SAM" id="SignalP"/>
    </source>
</evidence>
<dbReference type="EC" id="3.2.1.22" evidence="5"/>
<dbReference type="Gene3D" id="2.70.98.10">
    <property type="match status" value="1"/>
</dbReference>
<proteinExistence type="predicted"/>
<name>A0A517LTU9_9BACT</name>
<accession>A0A517LTU9</accession>
<dbReference type="InterPro" id="IPR017853">
    <property type="entry name" value="GH"/>
</dbReference>
<dbReference type="GO" id="GO:0004557">
    <property type="term" value="F:alpha-galactosidase activity"/>
    <property type="evidence" value="ECO:0007669"/>
    <property type="project" value="UniProtKB-EC"/>
</dbReference>
<dbReference type="PANTHER" id="PTHR35803:SF3">
    <property type="entry name" value="ALPHA-GLUCOSIDASE"/>
    <property type="match status" value="1"/>
</dbReference>
<dbReference type="InterPro" id="IPR029483">
    <property type="entry name" value="GH97_C"/>
</dbReference>
<feature type="domain" description="Glycosyl-hydrolase 97 N-terminal" evidence="3">
    <location>
        <begin position="35"/>
        <end position="276"/>
    </location>
</feature>
<gene>
    <name evidence="5" type="ORF">EC9_01940</name>
</gene>
<evidence type="ECO:0000313" key="5">
    <source>
        <dbReference type="EMBL" id="QDS86036.1"/>
    </source>
</evidence>
<keyword evidence="6" id="KW-1185">Reference proteome</keyword>
<dbReference type="Pfam" id="PF14508">
    <property type="entry name" value="GH97_N"/>
    <property type="match status" value="1"/>
</dbReference>
<dbReference type="InterPro" id="IPR014718">
    <property type="entry name" value="GH-type_carb-bd"/>
</dbReference>
<dbReference type="GO" id="GO:0030246">
    <property type="term" value="F:carbohydrate binding"/>
    <property type="evidence" value="ECO:0007669"/>
    <property type="project" value="InterPro"/>
</dbReference>
<feature type="signal peptide" evidence="1">
    <location>
        <begin position="1"/>
        <end position="24"/>
    </location>
</feature>
<dbReference type="KEGG" id="ruv:EC9_01940"/>
<evidence type="ECO:0000259" key="3">
    <source>
        <dbReference type="Pfam" id="PF14508"/>
    </source>
</evidence>
<dbReference type="Proteomes" id="UP000319557">
    <property type="component" value="Chromosome"/>
</dbReference>
<dbReference type="SUPFAM" id="SSF51445">
    <property type="entry name" value="(Trans)glycosidases"/>
    <property type="match status" value="1"/>
</dbReference>
<evidence type="ECO:0000259" key="2">
    <source>
        <dbReference type="Pfam" id="PF10566"/>
    </source>
</evidence>
<keyword evidence="5" id="KW-0378">Hydrolase</keyword>
<dbReference type="InterPro" id="IPR052720">
    <property type="entry name" value="Glycosyl_hydrolase_97"/>
</dbReference>
<dbReference type="AlphaFoldDB" id="A0A517LTU9"/>
<feature type="domain" description="Glycosyl-hydrolase 97 catalytic" evidence="2">
    <location>
        <begin position="295"/>
        <end position="445"/>
    </location>
</feature>
<protein>
    <submittedName>
        <fullName evidence="5">Retaining alpha-galactosidase</fullName>
        <ecNumber evidence="5">3.2.1.22</ecNumber>
    </submittedName>
</protein>
<feature type="domain" description="Glycosyl-hydrolase 97 C-terminal oligomerisation" evidence="4">
    <location>
        <begin position="536"/>
        <end position="631"/>
    </location>
</feature>
<sequence length="634" mass="71097" precursor="true">MLRVGLLRTLLFSLVGLGVHVNLAAADPQPQSVAVASPDDRLSLRLDCSDGTLRYSVLASGEQVIEPSRLGLALRAAPSLSDGFQVQAVRTSSHDSTWSPVYGERSSIRDNYRHAEIDLIDSQQPPRRMTLRVRAYNAGVAFAYHIPDQDALKDFVIQREQTEFRFTGNHKCWPVYSAQGVYEQTKLQEVKKDCERPLVLSARKDMYLAVGEARLVDYARMRLEPVEGVDNALQAQLASEVVCKGGVTTPWRYVMVADSPAELLNNNALSLNLNDPCAIEDTSWIRPGKVIREVTLTTAGGKACIDFAVANGLQFVEYDAGWYGHEYDDSSDASTITVDPKRSAGPLDLHEVIRYGKQHGIGIIVYVNRRALEKQLDQVLDLYQEWGIAGVKYGFVNVGPQKWTRWLHDAVRKAADHRLMVDIHDEYRPTGYERTYPNLMTQEGIGGDETSPSNQQTLRILFTRMICGAGDHTICYFNNRVTRNANHAFQLAKGVCFYSPWQFLYWYDRPAGPGATAEGRIGDEPELEFYRELPVVWDETRVLQGEIGEFAVIARRSGKDWFLGAMNGDKPRTLSVPLDFLNDEQSFTARRYSHDPQVTTRTHVAIRNEPVAASKTLEIPLTARSGEAIHFIAQ</sequence>
<dbReference type="Gene3D" id="3.20.20.70">
    <property type="entry name" value="Aldolase class I"/>
    <property type="match status" value="1"/>
</dbReference>
<dbReference type="InterPro" id="IPR019563">
    <property type="entry name" value="GH97_catalytic"/>
</dbReference>
<dbReference type="Pfam" id="PF14509">
    <property type="entry name" value="GH97_C"/>
    <property type="match status" value="1"/>
</dbReference>
<dbReference type="InterPro" id="IPR029486">
    <property type="entry name" value="GH97_N"/>
</dbReference>
<keyword evidence="5" id="KW-0326">Glycosidase</keyword>
<evidence type="ECO:0000259" key="4">
    <source>
        <dbReference type="Pfam" id="PF14509"/>
    </source>
</evidence>
<evidence type="ECO:0000313" key="6">
    <source>
        <dbReference type="Proteomes" id="UP000319557"/>
    </source>
</evidence>
<dbReference type="InterPro" id="IPR013785">
    <property type="entry name" value="Aldolase_TIM"/>
</dbReference>
<organism evidence="5 6">
    <name type="scientific">Rosistilla ulvae</name>
    <dbReference type="NCBI Taxonomy" id="1930277"/>
    <lineage>
        <taxon>Bacteria</taxon>
        <taxon>Pseudomonadati</taxon>
        <taxon>Planctomycetota</taxon>
        <taxon>Planctomycetia</taxon>
        <taxon>Pirellulales</taxon>
        <taxon>Pirellulaceae</taxon>
        <taxon>Rosistilla</taxon>
    </lineage>
</organism>
<dbReference type="RefSeq" id="WP_218934492.1">
    <property type="nucleotide sequence ID" value="NZ_CP036261.1"/>
</dbReference>
<dbReference type="PANTHER" id="PTHR35803">
    <property type="entry name" value="GLUCAN 1,4-ALPHA-GLUCOSIDASE SUSB-RELATED"/>
    <property type="match status" value="1"/>
</dbReference>
<reference evidence="5 6" key="1">
    <citation type="submission" date="2019-02" db="EMBL/GenBank/DDBJ databases">
        <title>Deep-cultivation of Planctomycetes and their phenomic and genomic characterization uncovers novel biology.</title>
        <authorList>
            <person name="Wiegand S."/>
            <person name="Jogler M."/>
            <person name="Boedeker C."/>
            <person name="Pinto D."/>
            <person name="Vollmers J."/>
            <person name="Rivas-Marin E."/>
            <person name="Kohn T."/>
            <person name="Peeters S.H."/>
            <person name="Heuer A."/>
            <person name="Rast P."/>
            <person name="Oberbeckmann S."/>
            <person name="Bunk B."/>
            <person name="Jeske O."/>
            <person name="Meyerdierks A."/>
            <person name="Storesund J.E."/>
            <person name="Kallscheuer N."/>
            <person name="Luecker S."/>
            <person name="Lage O.M."/>
            <person name="Pohl T."/>
            <person name="Merkel B.J."/>
            <person name="Hornburger P."/>
            <person name="Mueller R.-W."/>
            <person name="Bruemmer F."/>
            <person name="Labrenz M."/>
            <person name="Spormann A.M."/>
            <person name="Op den Camp H."/>
            <person name="Overmann J."/>
            <person name="Amann R."/>
            <person name="Jetten M.S.M."/>
            <person name="Mascher T."/>
            <person name="Medema M.H."/>
            <person name="Devos D.P."/>
            <person name="Kaster A.-K."/>
            <person name="Ovreas L."/>
            <person name="Rohde M."/>
            <person name="Galperin M.Y."/>
            <person name="Jogler C."/>
        </authorList>
    </citation>
    <scope>NUCLEOTIDE SEQUENCE [LARGE SCALE GENOMIC DNA]</scope>
    <source>
        <strain evidence="5 6">EC9</strain>
    </source>
</reference>
<keyword evidence="1" id="KW-0732">Signal</keyword>
<feature type="chain" id="PRO_5022039964" evidence="1">
    <location>
        <begin position="25"/>
        <end position="634"/>
    </location>
</feature>
<dbReference type="EMBL" id="CP036261">
    <property type="protein sequence ID" value="QDS86036.1"/>
    <property type="molecule type" value="Genomic_DNA"/>
</dbReference>